<dbReference type="Pfam" id="PF14278">
    <property type="entry name" value="TetR_C_8"/>
    <property type="match status" value="1"/>
</dbReference>
<evidence type="ECO:0000256" key="2">
    <source>
        <dbReference type="ARBA" id="ARBA00023125"/>
    </source>
</evidence>
<keyword evidence="4" id="KW-0812">Transmembrane</keyword>
<name>A0A2V3VV73_9BACI</name>
<dbReference type="InterPro" id="IPR009057">
    <property type="entry name" value="Homeodomain-like_sf"/>
</dbReference>
<dbReference type="Pfam" id="PF00440">
    <property type="entry name" value="TetR_N"/>
    <property type="match status" value="1"/>
</dbReference>
<keyword evidence="7" id="KW-1185">Reference proteome</keyword>
<evidence type="ECO:0000313" key="6">
    <source>
        <dbReference type="EMBL" id="PXW80399.1"/>
    </source>
</evidence>
<comment type="caution">
    <text evidence="6">The sequence shown here is derived from an EMBL/GenBank/DDBJ whole genome shotgun (WGS) entry which is preliminary data.</text>
</comment>
<keyword evidence="4" id="KW-1133">Transmembrane helix</keyword>
<accession>A0A2V3VV73</accession>
<evidence type="ECO:0000259" key="5">
    <source>
        <dbReference type="PROSITE" id="PS50977"/>
    </source>
</evidence>
<keyword evidence="1" id="KW-0678">Repressor</keyword>
<dbReference type="AlphaFoldDB" id="A0A2V3VV73"/>
<sequence length="205" mass="24124">MKKKTDLRVLKTRKLLYEALLNLMEKNEFESITIQQLADEAMINRATFYLHYVDKYELLNASITDKLDELMLKHISPIRHVHDGVVYLDIFRDIATEICQTVNDNERFFRIMLNSNSDRIIKDYFIQLIKKNIEPQFKQMFGKEPKQFERHKDIFIQLIVSSIIGVMTWWISSDDREPPEVIASTIINFVTKGPAYVMGLEMGES</sequence>
<keyword evidence="4" id="KW-0472">Membrane</keyword>
<evidence type="ECO:0000256" key="3">
    <source>
        <dbReference type="PROSITE-ProRule" id="PRU00335"/>
    </source>
</evidence>
<dbReference type="EMBL" id="QJJQ01000028">
    <property type="protein sequence ID" value="PXW80399.1"/>
    <property type="molecule type" value="Genomic_DNA"/>
</dbReference>
<dbReference type="PANTHER" id="PTHR43479">
    <property type="entry name" value="ACREF/ENVCD OPERON REPRESSOR-RELATED"/>
    <property type="match status" value="1"/>
</dbReference>
<evidence type="ECO:0000256" key="4">
    <source>
        <dbReference type="SAM" id="Phobius"/>
    </source>
</evidence>
<feature type="transmembrane region" description="Helical" evidence="4">
    <location>
        <begin position="154"/>
        <end position="171"/>
    </location>
</feature>
<evidence type="ECO:0000313" key="7">
    <source>
        <dbReference type="Proteomes" id="UP000247978"/>
    </source>
</evidence>
<dbReference type="PANTHER" id="PTHR43479:SF7">
    <property type="entry name" value="TETR-FAMILY TRANSCRIPTIONAL REGULATOR"/>
    <property type="match status" value="1"/>
</dbReference>
<evidence type="ECO:0000256" key="1">
    <source>
        <dbReference type="ARBA" id="ARBA00022491"/>
    </source>
</evidence>
<proteinExistence type="predicted"/>
<organism evidence="6 7">
    <name type="scientific">Pseudogracilibacillus auburnensis</name>
    <dbReference type="NCBI Taxonomy" id="1494959"/>
    <lineage>
        <taxon>Bacteria</taxon>
        <taxon>Bacillati</taxon>
        <taxon>Bacillota</taxon>
        <taxon>Bacilli</taxon>
        <taxon>Bacillales</taxon>
        <taxon>Bacillaceae</taxon>
        <taxon>Pseudogracilibacillus</taxon>
    </lineage>
</organism>
<dbReference type="Proteomes" id="UP000247978">
    <property type="component" value="Unassembled WGS sequence"/>
</dbReference>
<feature type="DNA-binding region" description="H-T-H motif" evidence="3">
    <location>
        <begin position="33"/>
        <end position="52"/>
    </location>
</feature>
<dbReference type="PROSITE" id="PS50977">
    <property type="entry name" value="HTH_TETR_2"/>
    <property type="match status" value="1"/>
</dbReference>
<dbReference type="SUPFAM" id="SSF46689">
    <property type="entry name" value="Homeodomain-like"/>
    <property type="match status" value="1"/>
</dbReference>
<dbReference type="RefSeq" id="WP_158525769.1">
    <property type="nucleotide sequence ID" value="NZ_JADIJL010000022.1"/>
</dbReference>
<gene>
    <name evidence="6" type="ORF">DFR56_12815</name>
</gene>
<dbReference type="OrthoDB" id="9810250at2"/>
<keyword evidence="2 3" id="KW-0238">DNA-binding</keyword>
<dbReference type="Gene3D" id="1.10.357.10">
    <property type="entry name" value="Tetracycline Repressor, domain 2"/>
    <property type="match status" value="1"/>
</dbReference>
<dbReference type="InterPro" id="IPR039532">
    <property type="entry name" value="TetR_C_Firmicutes"/>
</dbReference>
<reference evidence="6 7" key="1">
    <citation type="submission" date="2018-05" db="EMBL/GenBank/DDBJ databases">
        <title>Genomic Encyclopedia of Type Strains, Phase IV (KMG-IV): sequencing the most valuable type-strain genomes for metagenomic binning, comparative biology and taxonomic classification.</title>
        <authorList>
            <person name="Goeker M."/>
        </authorList>
    </citation>
    <scope>NUCLEOTIDE SEQUENCE [LARGE SCALE GENOMIC DNA]</scope>
    <source>
        <strain evidence="6 7">DSM 28556</strain>
    </source>
</reference>
<dbReference type="GO" id="GO:0003677">
    <property type="term" value="F:DNA binding"/>
    <property type="evidence" value="ECO:0007669"/>
    <property type="project" value="UniProtKB-UniRule"/>
</dbReference>
<feature type="domain" description="HTH tetR-type" evidence="5">
    <location>
        <begin position="10"/>
        <end position="70"/>
    </location>
</feature>
<dbReference type="InterPro" id="IPR001647">
    <property type="entry name" value="HTH_TetR"/>
</dbReference>
<dbReference type="InterPro" id="IPR050624">
    <property type="entry name" value="HTH-type_Tx_Regulator"/>
</dbReference>
<protein>
    <submittedName>
        <fullName evidence="6">TetR family transcriptional regulator</fullName>
    </submittedName>
</protein>